<evidence type="ECO:0000313" key="2">
    <source>
        <dbReference type="Proteomes" id="UP001054945"/>
    </source>
</evidence>
<name>A0AAV4UM50_CAEEX</name>
<accession>A0AAV4UM50</accession>
<organism evidence="1 2">
    <name type="scientific">Caerostris extrusa</name>
    <name type="common">Bark spider</name>
    <name type="synonym">Caerostris bankana</name>
    <dbReference type="NCBI Taxonomy" id="172846"/>
    <lineage>
        <taxon>Eukaryota</taxon>
        <taxon>Metazoa</taxon>
        <taxon>Ecdysozoa</taxon>
        <taxon>Arthropoda</taxon>
        <taxon>Chelicerata</taxon>
        <taxon>Arachnida</taxon>
        <taxon>Araneae</taxon>
        <taxon>Araneomorphae</taxon>
        <taxon>Entelegynae</taxon>
        <taxon>Araneoidea</taxon>
        <taxon>Araneidae</taxon>
        <taxon>Caerostris</taxon>
    </lineage>
</organism>
<gene>
    <name evidence="1" type="ORF">CEXT_6951</name>
</gene>
<proteinExistence type="predicted"/>
<dbReference type="AlphaFoldDB" id="A0AAV4UM50"/>
<dbReference type="Proteomes" id="UP001054945">
    <property type="component" value="Unassembled WGS sequence"/>
</dbReference>
<evidence type="ECO:0000313" key="1">
    <source>
        <dbReference type="EMBL" id="GIY58833.1"/>
    </source>
</evidence>
<comment type="caution">
    <text evidence="1">The sequence shown here is derived from an EMBL/GenBank/DDBJ whole genome shotgun (WGS) entry which is preliminary data.</text>
</comment>
<protein>
    <submittedName>
        <fullName evidence="1">Uncharacterized protein</fullName>
    </submittedName>
</protein>
<dbReference type="EMBL" id="BPLR01013112">
    <property type="protein sequence ID" value="GIY58833.1"/>
    <property type="molecule type" value="Genomic_DNA"/>
</dbReference>
<reference evidence="1 2" key="1">
    <citation type="submission" date="2021-06" db="EMBL/GenBank/DDBJ databases">
        <title>Caerostris extrusa draft genome.</title>
        <authorList>
            <person name="Kono N."/>
            <person name="Arakawa K."/>
        </authorList>
    </citation>
    <scope>NUCLEOTIDE SEQUENCE [LARGE SCALE GENOMIC DNA]</scope>
</reference>
<sequence>MCQCAQQNPFAEARRREKKKIYLFFFLHSTPKCRRGHRSSSSQFREKGGIHFFAFVVRYRKRQKSYFQISDQCRRATGKKGNG</sequence>
<keyword evidence="2" id="KW-1185">Reference proteome</keyword>